<evidence type="ECO:0000313" key="2">
    <source>
        <dbReference type="EMBL" id="KAL1567946.1"/>
    </source>
</evidence>
<gene>
    <name evidence="2" type="ORF">AAHA92_03364</name>
</gene>
<accession>A0ABD1IGU9</accession>
<dbReference type="AlphaFoldDB" id="A0ABD1IGU9"/>
<evidence type="ECO:0000256" key="1">
    <source>
        <dbReference type="ARBA" id="ARBA00007967"/>
    </source>
</evidence>
<reference evidence="2 3" key="1">
    <citation type="submission" date="2024-06" db="EMBL/GenBank/DDBJ databases">
        <title>A chromosome level genome sequence of Diviner's sage (Salvia divinorum).</title>
        <authorList>
            <person name="Ford S.A."/>
            <person name="Ro D.-K."/>
            <person name="Ness R.W."/>
            <person name="Phillips M.A."/>
        </authorList>
    </citation>
    <scope>NUCLEOTIDE SEQUENCE [LARGE SCALE GENOMIC DNA]</scope>
    <source>
        <strain evidence="2">SAF-2024a</strain>
        <tissue evidence="2">Leaf</tissue>
    </source>
</reference>
<name>A0ABD1IGU9_SALDI</name>
<comment type="caution">
    <text evidence="2">The sequence shown here is derived from an EMBL/GenBank/DDBJ whole genome shotgun (WGS) entry which is preliminary data.</text>
</comment>
<dbReference type="Pfam" id="PF03492">
    <property type="entry name" value="Methyltransf_7"/>
    <property type="match status" value="1"/>
</dbReference>
<dbReference type="InterPro" id="IPR029063">
    <property type="entry name" value="SAM-dependent_MTases_sf"/>
</dbReference>
<protein>
    <submittedName>
        <fullName evidence="2">Salicylate carboxymethyltransferase-like</fullName>
    </submittedName>
</protein>
<dbReference type="PANTHER" id="PTHR31009">
    <property type="entry name" value="S-ADENOSYL-L-METHIONINE:CARBOXYL METHYLTRANSFERASE FAMILY PROTEIN"/>
    <property type="match status" value="1"/>
</dbReference>
<dbReference type="SUPFAM" id="SSF53335">
    <property type="entry name" value="S-adenosyl-L-methionine-dependent methyltransferases"/>
    <property type="match status" value="1"/>
</dbReference>
<keyword evidence="3" id="KW-1185">Reference proteome</keyword>
<comment type="similarity">
    <text evidence="1">Belongs to the methyltransferase superfamily. Type-7 methyltransferase family.</text>
</comment>
<sequence>MEVVQVLRMNGGLGETSYATNSLVQRKVISMTKPITEEAITQVYRSVDTITNSFCIAELGCSSGPNTLVVAAELLSIVHRLSRSHGRQLPEFQIFLNDLLGNDFNSIFHSLLPQFRAQLNREMESESVPCFVYGVPGSFYGRLFAANNLHLFTLLTASICSLFLQPPFVHSSYSLMWLSKVHFLSERRDV</sequence>
<dbReference type="InterPro" id="IPR005299">
    <property type="entry name" value="MeTrfase_7"/>
</dbReference>
<proteinExistence type="inferred from homology"/>
<dbReference type="EMBL" id="JBEAFC010000002">
    <property type="protein sequence ID" value="KAL1567946.1"/>
    <property type="molecule type" value="Genomic_DNA"/>
</dbReference>
<dbReference type="Gene3D" id="3.40.50.150">
    <property type="entry name" value="Vaccinia Virus protein VP39"/>
    <property type="match status" value="1"/>
</dbReference>
<organism evidence="2 3">
    <name type="scientific">Salvia divinorum</name>
    <name type="common">Maria pastora</name>
    <name type="synonym">Diviner's sage</name>
    <dbReference type="NCBI Taxonomy" id="28513"/>
    <lineage>
        <taxon>Eukaryota</taxon>
        <taxon>Viridiplantae</taxon>
        <taxon>Streptophyta</taxon>
        <taxon>Embryophyta</taxon>
        <taxon>Tracheophyta</taxon>
        <taxon>Spermatophyta</taxon>
        <taxon>Magnoliopsida</taxon>
        <taxon>eudicotyledons</taxon>
        <taxon>Gunneridae</taxon>
        <taxon>Pentapetalae</taxon>
        <taxon>asterids</taxon>
        <taxon>lamiids</taxon>
        <taxon>Lamiales</taxon>
        <taxon>Lamiaceae</taxon>
        <taxon>Nepetoideae</taxon>
        <taxon>Mentheae</taxon>
        <taxon>Salviinae</taxon>
        <taxon>Salvia</taxon>
        <taxon>Salvia subgen. Calosphace</taxon>
    </lineage>
</organism>
<evidence type="ECO:0000313" key="3">
    <source>
        <dbReference type="Proteomes" id="UP001567538"/>
    </source>
</evidence>
<dbReference type="Proteomes" id="UP001567538">
    <property type="component" value="Unassembled WGS sequence"/>
</dbReference>